<sequence>MKRFFELLVFCSFALAIHLGLLVRPPSAGAEAAGDSGAALISLQAASAQMEQIVENWDKPVEVIDTVETPPEPQPVIETPPMIETPPDLAVIKTAAVALPDMAVPDVTPPSLDDIAAPPPPKEKPKPKPKKKAPPKPTPKKKVADEARPAIAGQNAQKASGSGGGDSAGKTGSASAASLSKAKQTSLTRQWGAKVRARVSRQKRYPRGASGTGRVVLSITVARGGTVTAARVARSSGNPAFDQAALTAVSRAGRMPAAPSALTNASYSFNLPIDFN</sequence>
<organism evidence="12 13">
    <name type="scientific">Pacificibacter marinus</name>
    <dbReference type="NCBI Taxonomy" id="658057"/>
    <lineage>
        <taxon>Bacteria</taxon>
        <taxon>Pseudomonadati</taxon>
        <taxon>Pseudomonadota</taxon>
        <taxon>Alphaproteobacteria</taxon>
        <taxon>Rhodobacterales</taxon>
        <taxon>Roseobacteraceae</taxon>
        <taxon>Pacificibacter</taxon>
    </lineage>
</organism>
<feature type="domain" description="TonB C-terminal" evidence="11">
    <location>
        <begin position="190"/>
        <end position="276"/>
    </location>
</feature>
<evidence type="ECO:0000259" key="11">
    <source>
        <dbReference type="PROSITE" id="PS52015"/>
    </source>
</evidence>
<keyword evidence="13" id="KW-1185">Reference proteome</keyword>
<evidence type="ECO:0000256" key="3">
    <source>
        <dbReference type="ARBA" id="ARBA00022448"/>
    </source>
</evidence>
<keyword evidence="3" id="KW-0813">Transport</keyword>
<keyword evidence="5" id="KW-0997">Cell inner membrane</keyword>
<evidence type="ECO:0000313" key="12">
    <source>
        <dbReference type="EMBL" id="SLN33026.1"/>
    </source>
</evidence>
<comment type="similarity">
    <text evidence="2">Belongs to the TonB family.</text>
</comment>
<dbReference type="PROSITE" id="PS52015">
    <property type="entry name" value="TONB_CTD"/>
    <property type="match status" value="1"/>
</dbReference>
<dbReference type="RefSeq" id="WP_085848240.1">
    <property type="nucleotide sequence ID" value="NZ_FNZV01000006.1"/>
</dbReference>
<keyword evidence="7" id="KW-0653">Protein transport</keyword>
<dbReference type="GO" id="GO:0031992">
    <property type="term" value="F:energy transducer activity"/>
    <property type="evidence" value="ECO:0007669"/>
    <property type="project" value="TreeGrafter"/>
</dbReference>
<evidence type="ECO:0000256" key="1">
    <source>
        <dbReference type="ARBA" id="ARBA00004383"/>
    </source>
</evidence>
<evidence type="ECO:0000256" key="4">
    <source>
        <dbReference type="ARBA" id="ARBA00022475"/>
    </source>
</evidence>
<dbReference type="SUPFAM" id="SSF74653">
    <property type="entry name" value="TolA/TonB C-terminal domain"/>
    <property type="match status" value="1"/>
</dbReference>
<reference evidence="12 13" key="1">
    <citation type="submission" date="2017-03" db="EMBL/GenBank/DDBJ databases">
        <authorList>
            <person name="Afonso C.L."/>
            <person name="Miller P.J."/>
            <person name="Scott M.A."/>
            <person name="Spackman E."/>
            <person name="Goraichik I."/>
            <person name="Dimitrov K.M."/>
            <person name="Suarez D.L."/>
            <person name="Swayne D.E."/>
        </authorList>
    </citation>
    <scope>NUCLEOTIDE SEQUENCE [LARGE SCALE GENOMIC DNA]</scope>
    <source>
        <strain evidence="12 13">CECT 7971</strain>
    </source>
</reference>
<dbReference type="GO" id="GO:0015031">
    <property type="term" value="P:protein transport"/>
    <property type="evidence" value="ECO:0007669"/>
    <property type="project" value="UniProtKB-KW"/>
</dbReference>
<feature type="compositionally biased region" description="Low complexity" evidence="10">
    <location>
        <begin position="168"/>
        <end position="187"/>
    </location>
</feature>
<evidence type="ECO:0000256" key="2">
    <source>
        <dbReference type="ARBA" id="ARBA00006555"/>
    </source>
</evidence>
<protein>
    <submittedName>
        <fullName evidence="12">Gram-negative bacterial tonB protein</fullName>
    </submittedName>
</protein>
<dbReference type="Pfam" id="PF13103">
    <property type="entry name" value="TonB_2"/>
    <property type="match status" value="1"/>
</dbReference>
<dbReference type="GO" id="GO:0055085">
    <property type="term" value="P:transmembrane transport"/>
    <property type="evidence" value="ECO:0007669"/>
    <property type="project" value="InterPro"/>
</dbReference>
<evidence type="ECO:0000256" key="9">
    <source>
        <dbReference type="ARBA" id="ARBA00023136"/>
    </source>
</evidence>
<keyword evidence="9" id="KW-0472">Membrane</keyword>
<dbReference type="Gene3D" id="3.30.1150.10">
    <property type="match status" value="1"/>
</dbReference>
<dbReference type="OrthoDB" id="7722272at2"/>
<dbReference type="GO" id="GO:0098797">
    <property type="term" value="C:plasma membrane protein complex"/>
    <property type="evidence" value="ECO:0007669"/>
    <property type="project" value="TreeGrafter"/>
</dbReference>
<dbReference type="InterPro" id="IPR006260">
    <property type="entry name" value="TonB/TolA_C"/>
</dbReference>
<evidence type="ECO:0000256" key="5">
    <source>
        <dbReference type="ARBA" id="ARBA00022519"/>
    </source>
</evidence>
<proteinExistence type="inferred from homology"/>
<dbReference type="EMBL" id="FWFW01000003">
    <property type="protein sequence ID" value="SLN33026.1"/>
    <property type="molecule type" value="Genomic_DNA"/>
</dbReference>
<keyword evidence="8" id="KW-1133">Transmembrane helix</keyword>
<name>A0A1Y5S9G2_9RHOB</name>
<dbReference type="InterPro" id="IPR037682">
    <property type="entry name" value="TonB_C"/>
</dbReference>
<dbReference type="Proteomes" id="UP000193307">
    <property type="component" value="Unassembled WGS sequence"/>
</dbReference>
<dbReference type="PANTHER" id="PTHR33446:SF2">
    <property type="entry name" value="PROTEIN TONB"/>
    <property type="match status" value="1"/>
</dbReference>
<dbReference type="AlphaFoldDB" id="A0A1Y5S9G2"/>
<evidence type="ECO:0000256" key="10">
    <source>
        <dbReference type="SAM" id="MobiDB-lite"/>
    </source>
</evidence>
<feature type="compositionally biased region" description="Basic residues" evidence="10">
    <location>
        <begin position="195"/>
        <end position="206"/>
    </location>
</feature>
<accession>A0A1Y5S9G2</accession>
<dbReference type="NCBIfam" id="TIGR01352">
    <property type="entry name" value="tonB_Cterm"/>
    <property type="match status" value="1"/>
</dbReference>
<comment type="subcellular location">
    <subcellularLocation>
        <location evidence="1">Cell inner membrane</location>
        <topology evidence="1">Single-pass membrane protein</topology>
        <orientation evidence="1">Periplasmic side</orientation>
    </subcellularLocation>
</comment>
<dbReference type="STRING" id="658057.SAMN04488032_106194"/>
<evidence type="ECO:0000313" key="13">
    <source>
        <dbReference type="Proteomes" id="UP000193307"/>
    </source>
</evidence>
<evidence type="ECO:0000256" key="7">
    <source>
        <dbReference type="ARBA" id="ARBA00022927"/>
    </source>
</evidence>
<evidence type="ECO:0000256" key="6">
    <source>
        <dbReference type="ARBA" id="ARBA00022692"/>
    </source>
</evidence>
<evidence type="ECO:0000256" key="8">
    <source>
        <dbReference type="ARBA" id="ARBA00022989"/>
    </source>
</evidence>
<dbReference type="PANTHER" id="PTHR33446">
    <property type="entry name" value="PROTEIN TONB-RELATED"/>
    <property type="match status" value="1"/>
</dbReference>
<keyword evidence="6" id="KW-0812">Transmembrane</keyword>
<feature type="compositionally biased region" description="Basic residues" evidence="10">
    <location>
        <begin position="127"/>
        <end position="141"/>
    </location>
</feature>
<gene>
    <name evidence="12" type="ORF">PAM7971_01360</name>
</gene>
<keyword evidence="4" id="KW-1003">Cell membrane</keyword>
<feature type="region of interest" description="Disordered" evidence="10">
    <location>
        <begin position="103"/>
        <end position="209"/>
    </location>
</feature>
<dbReference type="InterPro" id="IPR051045">
    <property type="entry name" value="TonB-dependent_transducer"/>
</dbReference>